<protein>
    <submittedName>
        <fullName evidence="1">Uncharacterized protein</fullName>
    </submittedName>
</protein>
<geneLocation type="plasmid" evidence="1 2">
    <name>punnamed</name>
</geneLocation>
<dbReference type="RefSeq" id="WP_252780851.1">
    <property type="nucleotide sequence ID" value="NZ_CP097479.1"/>
</dbReference>
<proteinExistence type="predicted"/>
<dbReference type="EMBL" id="CP097479">
    <property type="protein sequence ID" value="USS93971.1"/>
    <property type="molecule type" value="Genomic_DNA"/>
</dbReference>
<name>A0ABY5C6B5_9LACO</name>
<keyword evidence="1" id="KW-0614">Plasmid</keyword>
<organism evidence="1 2">
    <name type="scientific">Fructilactobacillus ixorae</name>
    <dbReference type="NCBI Taxonomy" id="1750535"/>
    <lineage>
        <taxon>Bacteria</taxon>
        <taxon>Bacillati</taxon>
        <taxon>Bacillota</taxon>
        <taxon>Bacilli</taxon>
        <taxon>Lactobacillales</taxon>
        <taxon>Lactobacillaceae</taxon>
        <taxon>Fructilactobacillus</taxon>
    </lineage>
</organism>
<evidence type="ECO:0000313" key="2">
    <source>
        <dbReference type="Proteomes" id="UP001057532"/>
    </source>
</evidence>
<evidence type="ECO:0000313" key="1">
    <source>
        <dbReference type="EMBL" id="USS93971.1"/>
    </source>
</evidence>
<dbReference type="Proteomes" id="UP001057532">
    <property type="component" value="Plasmid punnamed"/>
</dbReference>
<reference evidence="1" key="1">
    <citation type="submission" date="2022-05" db="EMBL/GenBank/DDBJ databases">
        <authorList>
            <person name="Oliphant S.A."/>
            <person name="Watson-Haigh N.S."/>
            <person name="Sumby K.M."/>
            <person name="Gardner J.M."/>
            <person name="Jiranek V."/>
        </authorList>
    </citation>
    <scope>NUCLEOTIDE SEQUENCE</scope>
    <source>
        <strain evidence="1">Ru20-1</strain>
        <plasmid evidence="1">punnamed</plasmid>
    </source>
</reference>
<sequence>MFNKKRNLLELNIPSNSETKSRLKAELRVHSLKEMDVVVGSVAILLDHICCRDPKIREGVIEHLVNELKITPKEIEHARNGIADYKKENKED</sequence>
<keyword evidence="2" id="KW-1185">Reference proteome</keyword>
<gene>
    <name evidence="1" type="ORF">M8332_07040</name>
</gene>
<accession>A0ABY5C6B5</accession>